<evidence type="ECO:0000256" key="9">
    <source>
        <dbReference type="ARBA" id="ARBA00049985"/>
    </source>
</evidence>
<evidence type="ECO:0000256" key="1">
    <source>
        <dbReference type="ARBA" id="ARBA00004413"/>
    </source>
</evidence>
<accession>A0ABZ1WJ98</accession>
<reference evidence="11 12" key="1">
    <citation type="submission" date="2022-10" db="EMBL/GenBank/DDBJ databases">
        <title>The complete genomes of actinobacterial strains from the NBC collection.</title>
        <authorList>
            <person name="Joergensen T.S."/>
            <person name="Alvarez Arevalo M."/>
            <person name="Sterndorff E.B."/>
            <person name="Faurdal D."/>
            <person name="Vuksanovic O."/>
            <person name="Mourched A.-S."/>
            <person name="Charusanti P."/>
            <person name="Shaw S."/>
            <person name="Blin K."/>
            <person name="Weber T."/>
        </authorList>
    </citation>
    <scope>NUCLEOTIDE SEQUENCE [LARGE SCALE GENOMIC DNA]</scope>
    <source>
        <strain evidence="11 12">NBC_01247</strain>
    </source>
</reference>
<keyword evidence="12" id="KW-1185">Reference proteome</keyword>
<dbReference type="PANTHER" id="PTHR42711:SF19">
    <property type="entry name" value="DOXORUBICIN RESISTANCE ATP-BINDING PROTEIN DRRA"/>
    <property type="match status" value="1"/>
</dbReference>
<evidence type="ECO:0000313" key="11">
    <source>
        <dbReference type="EMBL" id="WUS60823.1"/>
    </source>
</evidence>
<dbReference type="PROSITE" id="PS00211">
    <property type="entry name" value="ABC_TRANSPORTER_1"/>
    <property type="match status" value="1"/>
</dbReference>
<dbReference type="Pfam" id="PF13732">
    <property type="entry name" value="DrrA1-3_C"/>
    <property type="match status" value="1"/>
</dbReference>
<evidence type="ECO:0000259" key="10">
    <source>
        <dbReference type="PROSITE" id="PS50893"/>
    </source>
</evidence>
<comment type="subcellular location">
    <subcellularLocation>
        <location evidence="1">Cell membrane</location>
        <topology evidence="1">Peripheral membrane protein</topology>
        <orientation evidence="1">Cytoplasmic side</orientation>
    </subcellularLocation>
</comment>
<protein>
    <submittedName>
        <fullName evidence="11">ATP-binding cassette domain-containing protein</fullName>
    </submittedName>
</protein>
<dbReference type="SUPFAM" id="SSF52540">
    <property type="entry name" value="P-loop containing nucleoside triphosphate hydrolases"/>
    <property type="match status" value="1"/>
</dbReference>
<dbReference type="InterPro" id="IPR050763">
    <property type="entry name" value="ABC_transporter_ATP-binding"/>
</dbReference>
<evidence type="ECO:0000256" key="6">
    <source>
        <dbReference type="ARBA" id="ARBA00022967"/>
    </source>
</evidence>
<evidence type="ECO:0000256" key="3">
    <source>
        <dbReference type="ARBA" id="ARBA00022475"/>
    </source>
</evidence>
<dbReference type="NCBIfam" id="TIGR01188">
    <property type="entry name" value="drrA"/>
    <property type="match status" value="1"/>
</dbReference>
<dbReference type="InterPro" id="IPR027417">
    <property type="entry name" value="P-loop_NTPase"/>
</dbReference>
<keyword evidence="8" id="KW-0046">Antibiotic resistance</keyword>
<dbReference type="Gene3D" id="3.40.50.300">
    <property type="entry name" value="P-loop containing nucleotide triphosphate hydrolases"/>
    <property type="match status" value="1"/>
</dbReference>
<dbReference type="InterPro" id="IPR025302">
    <property type="entry name" value="DrrA1/2-like_C"/>
</dbReference>
<evidence type="ECO:0000256" key="2">
    <source>
        <dbReference type="ARBA" id="ARBA00022448"/>
    </source>
</evidence>
<keyword evidence="7" id="KW-0472">Membrane</keyword>
<dbReference type="InterPro" id="IPR005894">
    <property type="entry name" value="DrrA"/>
</dbReference>
<dbReference type="SMART" id="SM00382">
    <property type="entry name" value="AAA"/>
    <property type="match status" value="1"/>
</dbReference>
<dbReference type="GO" id="GO:0005524">
    <property type="term" value="F:ATP binding"/>
    <property type="evidence" value="ECO:0007669"/>
    <property type="project" value="UniProtKB-KW"/>
</dbReference>
<dbReference type="Pfam" id="PF00005">
    <property type="entry name" value="ABC_tran"/>
    <property type="match status" value="1"/>
</dbReference>
<evidence type="ECO:0000256" key="7">
    <source>
        <dbReference type="ARBA" id="ARBA00023136"/>
    </source>
</evidence>
<gene>
    <name evidence="11" type="ORF">OG469_38260</name>
</gene>
<evidence type="ECO:0000256" key="8">
    <source>
        <dbReference type="ARBA" id="ARBA00023251"/>
    </source>
</evidence>
<dbReference type="InterPro" id="IPR017871">
    <property type="entry name" value="ABC_transporter-like_CS"/>
</dbReference>
<keyword evidence="2" id="KW-0813">Transport</keyword>
<keyword evidence="6" id="KW-1278">Translocase</keyword>
<proteinExistence type="inferred from homology"/>
<dbReference type="PROSITE" id="PS50893">
    <property type="entry name" value="ABC_TRANSPORTER_2"/>
    <property type="match status" value="1"/>
</dbReference>
<keyword evidence="3" id="KW-1003">Cell membrane</keyword>
<dbReference type="RefSeq" id="WP_329493072.1">
    <property type="nucleotide sequence ID" value="NZ_CP108460.1"/>
</dbReference>
<name>A0ABZ1WJ98_9ACTN</name>
<dbReference type="EMBL" id="CP108482">
    <property type="protein sequence ID" value="WUS60823.1"/>
    <property type="molecule type" value="Genomic_DNA"/>
</dbReference>
<evidence type="ECO:0000256" key="5">
    <source>
        <dbReference type="ARBA" id="ARBA00022840"/>
    </source>
</evidence>
<dbReference type="Proteomes" id="UP001432014">
    <property type="component" value="Chromosome"/>
</dbReference>
<evidence type="ECO:0000256" key="4">
    <source>
        <dbReference type="ARBA" id="ARBA00022741"/>
    </source>
</evidence>
<sequence length="320" mass="34385">MIETSGLRKSFQTGRRRKSTDVEAVAGLDLTVAEGEIFGFLGPNGAGKTTTLRMLATLLRPDAGHAVIAGADLRTQQARVRRSIGYIAQGGGTWDDVTAREELVMQARMHGIGKAEAQSRAVAALDAFDLTEYADRNCRTYSGGQRRRVDIALGVIHRPKVLFLDEPTSGLDPQSRSHMWDEIRRLRSEGMTVFLTTHYLDEADALCDRIAIIDGGGIVAEGTPTALKRSIAGEVVTVGVADAGTAEKASGVLVEQECVRSAEVREGGGLRLSVDAGETAMPQIMRALADAGIELATIELHRPTLDDVFLTKTGRSLRES</sequence>
<dbReference type="PANTHER" id="PTHR42711">
    <property type="entry name" value="ABC TRANSPORTER ATP-BINDING PROTEIN"/>
    <property type="match status" value="1"/>
</dbReference>
<evidence type="ECO:0000313" key="12">
    <source>
        <dbReference type="Proteomes" id="UP001432014"/>
    </source>
</evidence>
<comment type="similarity">
    <text evidence="9">Belongs to the ABC transporter superfamily. Drug exporter-1 (DrugE1) (TC 3.A.1.105) family.</text>
</comment>
<feature type="domain" description="ABC transporter" evidence="10">
    <location>
        <begin position="2"/>
        <end position="240"/>
    </location>
</feature>
<keyword evidence="5 11" id="KW-0067">ATP-binding</keyword>
<organism evidence="11 12">
    <name type="scientific">Kitasatospora herbaricolor</name>
    <dbReference type="NCBI Taxonomy" id="68217"/>
    <lineage>
        <taxon>Bacteria</taxon>
        <taxon>Bacillati</taxon>
        <taxon>Actinomycetota</taxon>
        <taxon>Actinomycetes</taxon>
        <taxon>Kitasatosporales</taxon>
        <taxon>Streptomycetaceae</taxon>
        <taxon>Kitasatospora</taxon>
    </lineage>
</organism>
<dbReference type="InterPro" id="IPR003439">
    <property type="entry name" value="ABC_transporter-like_ATP-bd"/>
</dbReference>
<dbReference type="InterPro" id="IPR003593">
    <property type="entry name" value="AAA+_ATPase"/>
</dbReference>
<keyword evidence="4" id="KW-0547">Nucleotide-binding</keyword>